<evidence type="ECO:0000256" key="6">
    <source>
        <dbReference type="ARBA" id="ARBA00012251"/>
    </source>
</evidence>
<keyword evidence="18" id="KW-0902">Two-component regulatory system</keyword>
<dbReference type="GO" id="GO:0005829">
    <property type="term" value="C:cytosol"/>
    <property type="evidence" value="ECO:0007669"/>
    <property type="project" value="UniProtKB-SubCell"/>
</dbReference>
<evidence type="ECO:0000256" key="10">
    <source>
        <dbReference type="ARBA" id="ARBA00022553"/>
    </source>
</evidence>
<feature type="compositionally biased region" description="Polar residues" evidence="34">
    <location>
        <begin position="126"/>
        <end position="136"/>
    </location>
</feature>
<dbReference type="InterPro" id="IPR044066">
    <property type="entry name" value="TRIAD_supradom"/>
</dbReference>
<dbReference type="GO" id="GO:0043565">
    <property type="term" value="F:sequence-specific DNA binding"/>
    <property type="evidence" value="ECO:0007669"/>
    <property type="project" value="InterPro"/>
</dbReference>
<dbReference type="InterPro" id="IPR000232">
    <property type="entry name" value="HSF_DNA-bd"/>
</dbReference>
<feature type="domain" description="Response regulatory" evidence="36">
    <location>
        <begin position="370"/>
        <end position="493"/>
    </location>
</feature>
<dbReference type="PROSITE" id="PS50089">
    <property type="entry name" value="ZF_RING_2"/>
    <property type="match status" value="1"/>
</dbReference>
<feature type="domain" description="W2" evidence="37">
    <location>
        <begin position="1150"/>
        <end position="1325"/>
    </location>
</feature>
<evidence type="ECO:0000256" key="27">
    <source>
        <dbReference type="ARBA" id="ARBA00044345"/>
    </source>
</evidence>
<dbReference type="GO" id="GO:0000160">
    <property type="term" value="P:phosphorelay signal transduction system"/>
    <property type="evidence" value="ECO:0007669"/>
    <property type="project" value="UniProtKB-KW"/>
</dbReference>
<dbReference type="PROSITE" id="PS51363">
    <property type="entry name" value="W2"/>
    <property type="match status" value="1"/>
</dbReference>
<evidence type="ECO:0000256" key="13">
    <source>
        <dbReference type="ARBA" id="ARBA00022737"/>
    </source>
</evidence>
<dbReference type="GO" id="GO:0003743">
    <property type="term" value="F:translation initiation factor activity"/>
    <property type="evidence" value="ECO:0007669"/>
    <property type="project" value="UniProtKB-KW"/>
</dbReference>
<dbReference type="CDD" id="cd11558">
    <property type="entry name" value="W2_eIF2B_epsilon"/>
    <property type="match status" value="1"/>
</dbReference>
<evidence type="ECO:0000313" key="40">
    <source>
        <dbReference type="Proteomes" id="UP000286921"/>
    </source>
</evidence>
<organism evidence="39 40">
    <name type="scientific">Aspergillus awamori</name>
    <name type="common">Black koji mold</name>
    <dbReference type="NCBI Taxonomy" id="105351"/>
    <lineage>
        <taxon>Eukaryota</taxon>
        <taxon>Fungi</taxon>
        <taxon>Dikarya</taxon>
        <taxon>Ascomycota</taxon>
        <taxon>Pezizomycotina</taxon>
        <taxon>Eurotiomycetes</taxon>
        <taxon>Eurotiomycetidae</taxon>
        <taxon>Eurotiales</taxon>
        <taxon>Aspergillaceae</taxon>
        <taxon>Aspergillus</taxon>
    </lineage>
</organism>
<keyword evidence="21" id="KW-0238">DNA-binding</keyword>
<evidence type="ECO:0000256" key="18">
    <source>
        <dbReference type="ARBA" id="ARBA00023012"/>
    </source>
</evidence>
<dbReference type="Gene3D" id="1.20.120.1750">
    <property type="match status" value="1"/>
</dbReference>
<dbReference type="FunFam" id="1.20.120.1750:FF:000007">
    <property type="entry name" value="RBR-type E3 ubiquitin transferase"/>
    <property type="match status" value="1"/>
</dbReference>
<dbReference type="InterPro" id="IPR035543">
    <property type="entry name" value="eIF-2B_epsilon_N"/>
</dbReference>
<dbReference type="GO" id="GO:0061630">
    <property type="term" value="F:ubiquitin protein ligase activity"/>
    <property type="evidence" value="ECO:0007669"/>
    <property type="project" value="UniProtKB-EC"/>
</dbReference>
<dbReference type="Gene3D" id="3.30.40.10">
    <property type="entry name" value="Zinc/RING finger domain, C3HC4 (zinc finger)"/>
    <property type="match status" value="1"/>
</dbReference>
<feature type="region of interest" description="Disordered" evidence="34">
    <location>
        <begin position="1069"/>
        <end position="1089"/>
    </location>
</feature>
<evidence type="ECO:0000256" key="12">
    <source>
        <dbReference type="ARBA" id="ARBA00022723"/>
    </source>
</evidence>
<dbReference type="SMART" id="SM00448">
    <property type="entry name" value="REC"/>
    <property type="match status" value="1"/>
</dbReference>
<keyword evidence="19" id="KW-0805">Transcription regulation</keyword>
<dbReference type="InterPro" id="IPR051956">
    <property type="entry name" value="eIF2B_epsilon"/>
</dbReference>
<dbReference type="Pfam" id="PF00097">
    <property type="entry name" value="zf-C3HC4"/>
    <property type="match status" value="1"/>
</dbReference>
<dbReference type="Pfam" id="PF19422">
    <property type="entry name" value="Ariadne"/>
    <property type="match status" value="1"/>
</dbReference>
<dbReference type="Gene3D" id="3.40.50.2300">
    <property type="match status" value="1"/>
</dbReference>
<comment type="subunit">
    <text evidence="28">Component of the translation initiation factor 2B (eIF2B) complex which is a heterodecamer of two sets of five different subunits: alpha, beta, gamma, delta and epsilon. Subunits alpha, beta and delta comprise a regulatory subcomplex and subunits epsilon and gamma comprise a catalytic subcomplex. Within the complex, the hexameric regulatory complex resides at the center, with the two heterodimeric catalytic subcomplexes bound on opposite sides.</text>
</comment>
<keyword evidence="10 32" id="KW-0597">Phosphoprotein</keyword>
<dbReference type="InterPro" id="IPR044123">
    <property type="entry name" value="W2_eIF2B_epsilon"/>
</dbReference>
<evidence type="ECO:0000256" key="28">
    <source>
        <dbReference type="ARBA" id="ARBA00046432"/>
    </source>
</evidence>
<evidence type="ECO:0000256" key="4">
    <source>
        <dbReference type="ARBA" id="ARBA00007878"/>
    </source>
</evidence>
<feature type="domain" description="RING-type" evidence="38">
    <location>
        <begin position="1559"/>
        <end position="1773"/>
    </location>
</feature>
<keyword evidence="20" id="KW-0175">Coiled coil</keyword>
<keyword evidence="14 33" id="KW-0863">Zinc-finger</keyword>
<evidence type="ECO:0000256" key="23">
    <source>
        <dbReference type="ARBA" id="ARBA00023242"/>
    </source>
</evidence>
<evidence type="ECO:0000259" key="37">
    <source>
        <dbReference type="PROSITE" id="PS51363"/>
    </source>
</evidence>
<evidence type="ECO:0000256" key="34">
    <source>
        <dbReference type="SAM" id="MobiDB-lite"/>
    </source>
</evidence>
<dbReference type="CDD" id="cd04197">
    <property type="entry name" value="eIF-2B_epsilon_N"/>
    <property type="match status" value="1"/>
</dbReference>
<dbReference type="Pfam" id="PF22191">
    <property type="entry name" value="IBR_1"/>
    <property type="match status" value="1"/>
</dbReference>
<evidence type="ECO:0000256" key="30">
    <source>
        <dbReference type="ARBA" id="ARBA00061465"/>
    </source>
</evidence>
<dbReference type="Pfam" id="PF01485">
    <property type="entry name" value="IBR"/>
    <property type="match status" value="1"/>
</dbReference>
<evidence type="ECO:0000256" key="19">
    <source>
        <dbReference type="ARBA" id="ARBA00023015"/>
    </source>
</evidence>
<dbReference type="PROSITE" id="PS00434">
    <property type="entry name" value="HSF_DOMAIN"/>
    <property type="match status" value="1"/>
</dbReference>
<feature type="compositionally biased region" description="Polar residues" evidence="34">
    <location>
        <begin position="216"/>
        <end position="230"/>
    </location>
</feature>
<keyword evidence="22" id="KW-0804">Transcription</keyword>
<dbReference type="SMART" id="SM00184">
    <property type="entry name" value="RING"/>
    <property type="match status" value="3"/>
</dbReference>
<name>A0A401KV05_ASPAW</name>
<dbReference type="FunFam" id="1.10.10.10:FF:000380">
    <property type="entry name" value="Transcription factor SKN7"/>
    <property type="match status" value="1"/>
</dbReference>
<dbReference type="SUPFAM" id="SSF52172">
    <property type="entry name" value="CheY-like"/>
    <property type="match status" value="1"/>
</dbReference>
<comment type="subunit">
    <text evidence="5">Homotrimer.</text>
</comment>
<comment type="function">
    <text evidence="29">Transcription factor that is part of a SLN1-YPD1-SKN7 two-component regulatory system, which controls gene expression in response to changes in the osmolarity of the extracellular environment. Under low osmotic conditions, phosphorylated and activated by the phosphorelay intermediate protein YPD1. Also activated in response to oxidative stress, independent on the two-component regulatory system. Regulates heat shock genes in response to oxidative stress and genes involved in cell wall integrity in response to osmotic changes.</text>
</comment>
<dbReference type="InterPro" id="IPR056764">
    <property type="entry name" value="LbH_EIF2B3/5"/>
</dbReference>
<evidence type="ECO:0000259" key="38">
    <source>
        <dbReference type="PROSITE" id="PS51873"/>
    </source>
</evidence>
<dbReference type="FunFam" id="1.25.40.180:FF:000022">
    <property type="entry name" value="Translation initiation factor eIF-2B epsilon subunit"/>
    <property type="match status" value="1"/>
</dbReference>
<evidence type="ECO:0000256" key="8">
    <source>
        <dbReference type="ARBA" id="ARBA00022490"/>
    </source>
</evidence>
<dbReference type="GO" id="GO:0008270">
    <property type="term" value="F:zinc ion binding"/>
    <property type="evidence" value="ECO:0007669"/>
    <property type="project" value="UniProtKB-KW"/>
</dbReference>
<dbReference type="GO" id="GO:0031369">
    <property type="term" value="F:translation initiation factor binding"/>
    <property type="evidence" value="ECO:0007669"/>
    <property type="project" value="InterPro"/>
</dbReference>
<dbReference type="EMBL" id="BDHI01000014">
    <property type="protein sequence ID" value="GCB23112.1"/>
    <property type="molecule type" value="Genomic_DNA"/>
</dbReference>
<reference evidence="39 40" key="1">
    <citation type="submission" date="2016-09" db="EMBL/GenBank/DDBJ databases">
        <title>Aspergillus awamori IFM 58123T.</title>
        <authorList>
            <person name="Kusuya Y."/>
            <person name="Shimizu M."/>
            <person name="Takahashi H."/>
            <person name="Yaguchi T."/>
        </authorList>
    </citation>
    <scope>NUCLEOTIDE SEQUENCE [LARGE SCALE GENOMIC DNA]</scope>
    <source>
        <strain evidence="39 40">IFM 58123</strain>
    </source>
</reference>
<dbReference type="Gene3D" id="1.25.40.180">
    <property type="match status" value="1"/>
</dbReference>
<sequence>MDGGQTSTSAAPAGNSSDFVRKLYKMLEDPSYAEIVRWGDEGDSFVVLECEKFTKTILPKHFKHSNFASFVRQLNKYDFHKVRQNNEENGQSPYGQNAWEFKHPEFRANSKESLDNIRRKAPAPRKQTQSNEDSVPTQQIDLLNQQIVAQQQQIHQLHERHTRLSVDHQLMMQEVMRVQKTILNHENVIHQVMTYLLSVDARQRRDSKAAAVPFQAQGQAGSTLSPSQVASMDDEPSSPLQHASKLLNDMNAEIQFNLGGLESMGEPPKTTAVVPTPALETAPRNGVARPSAADASANTAMVYSKMNGEIEPVVYPVGATNGIDPMYSEHVNNVPYPMPPKQEIDESRRQFPDNRKKSANVDPGWVRSPHILLVEDDATCRQIGGKFLYSFSCLIDTAFDGLEAVNKIQDGSKYDLILMDIIMPNLDGVSACHLIRQFDRTPIIAMTSNIRSDDIQLYFQHGMPATPELLRMDDVLPKPFTRKSLLDMLEKHLVHLKTMPQSIEAPQSAAAVTMAAQSSAAQSVKEDSSPGQSPATSMTAWQSPGQFPGMTAVAPNVPQVQSQYVPTAPAAAAYAVDQNGVQYPAPAVALATTAPAAVRPQPPRRQLSEMSSATENPNMAKRPRMYAHQPQPMMGPKQKGGAAKRGNATEEVEETLQAVVLADTFETRFEPFTLEKPRCLLPLANTPLIEYTLEFLANAGVEDVFLYGGAHSDQLEKYINASKWRAPSSPFKQLTFLKSTSTSVGDVMRDLDGKHLITGDFIVVSGDVISNLPIEGALTKHRARREADKNAIMTMILREAGRNHRTKSSSVSPVFVIDPTKDRCLHYEEIDHHSPESSRLNIDAELITTHQEIDLRQDLIDCNIDICTPDVLSLWSDSFDYQTPRKQFLYGVLKDYELNGKTIHTHIVKDHYAARVRNLKAYDAVSKDVISRWAYPLCPDTNLLRGHNYELRKGSLYQEQGVTLARSCVIGRRTVIGQGTSIGDKTTVKNTVLGRDCKIGKNVTLDGAYIWDGAVIGDGTTVNQAIVADRAVVGKNCTIEPGSLISFGVEIADGVKVSDGRRITTAYREDDDEVPASEPEVVGEGGKGYEYVPYDDDEDEDETASNASSGLIYNMANLSLSTESISTLSSEISEFGRSRSGSFSTTMSDDEDQDHFVHDAAASVYDSLRDGVTSDVVQLELVSLRMTANASDHQVRRAVVSAFMKRIQQLMDGGKGASEAIREIFGKYKEIVERSLFDRDSDEKPDQVDLLVLLQQDLAHRSRGDTVMLFTAKELYDLEIVEEEAYEQWWADERSSSTEEMRQVRSQSQQFVDWLANAEEEESSEEEESDEDEDDENAFTTPPLTRKRKAAAATLVDNEPQTAATKASVALSPAATATSSSGQSSRKKQKPADQDPDADYTLATPGSFSVPVRSKESDIDTPASTSMESDEDFMSVGSSPDDFLDTQGSDVESLGEDFGDDFDGGFSKDKDIIATKRKPYEVEFSVLSPEDIEREQNLQINEVSSILGLPPESSAILLRYGRWNREKLIESYMDHPEKTLEEAGLGTNFEGTPKTEVIPGFVCDICCEDGDDLETYAMRCGHRFCVDCYRHYLRQKIREEGEAARIECPSDSCNMIVDSKSLGLLVTNDLKERYNALLTRTYVDDKDNLKWCPAPNCEYAVDCPVKQRDLRRIVPTVQCDCRHYFCFGCTLNDHQPAPCLLVRMWLKKCEDDSETANWISANTKECPRCHSTIEKNGGCNHMTCRKCKHEFCWMCMGLWSEHGTSWYNCNRYEEKSGSEARSAQARSRASLERYLHYYNRYANHEQSAKLDKDLYLKTEKKMTSLQSQSGLSWIEVQFLDTASQALQQCRQTLKWTYAFAYYLARNNLTEIFEDNQKDLEMAVESLSEMFEKPVPELANLKVDILDKTAYCNKRRVILLSDTAENLKNGEWSFNVEW</sequence>
<evidence type="ECO:0000256" key="3">
    <source>
        <dbReference type="ARBA" id="ARBA00004514"/>
    </source>
</evidence>
<gene>
    <name evidence="39" type="ORF">AAWM_05997</name>
</gene>
<evidence type="ECO:0000256" key="17">
    <source>
        <dbReference type="ARBA" id="ARBA00022917"/>
    </source>
</evidence>
<dbReference type="SUPFAM" id="SSF48371">
    <property type="entry name" value="ARM repeat"/>
    <property type="match status" value="1"/>
</dbReference>
<keyword evidence="15" id="KW-0833">Ubl conjugation pathway</keyword>
<dbReference type="InterPro" id="IPR011006">
    <property type="entry name" value="CheY-like_superfamily"/>
</dbReference>
<dbReference type="Pfam" id="PF25084">
    <property type="entry name" value="LbH_EIF2B"/>
    <property type="match status" value="1"/>
</dbReference>
<dbReference type="Pfam" id="PF00447">
    <property type="entry name" value="HSF_DNA-bind"/>
    <property type="match status" value="1"/>
</dbReference>
<dbReference type="GO" id="GO:0005634">
    <property type="term" value="C:nucleus"/>
    <property type="evidence" value="ECO:0007669"/>
    <property type="project" value="UniProtKB-SubCell"/>
</dbReference>
<evidence type="ECO:0000256" key="11">
    <source>
        <dbReference type="ARBA" id="ARBA00022679"/>
    </source>
</evidence>
<dbReference type="Gene3D" id="2.160.10.10">
    <property type="entry name" value="Hexapeptide repeat proteins"/>
    <property type="match status" value="1"/>
</dbReference>
<feature type="region of interest" description="Disordered" evidence="34">
    <location>
        <begin position="1317"/>
        <end position="1436"/>
    </location>
</feature>
<comment type="similarity">
    <text evidence="4">Belongs to the eIF-2B gamma/epsilon subunits family.</text>
</comment>
<dbReference type="Gene3D" id="1.10.10.10">
    <property type="entry name" value="Winged helix-like DNA-binding domain superfamily/Winged helix DNA-binding domain"/>
    <property type="match status" value="1"/>
</dbReference>
<dbReference type="InterPro" id="IPR001789">
    <property type="entry name" value="Sig_transdc_resp-reg_receiver"/>
</dbReference>
<feature type="compositionally biased region" description="Low complexity" evidence="34">
    <location>
        <begin position="1367"/>
        <end position="1384"/>
    </location>
</feature>
<evidence type="ECO:0000256" key="22">
    <source>
        <dbReference type="ARBA" id="ARBA00023163"/>
    </source>
</evidence>
<dbReference type="PROSITE" id="PS50110">
    <property type="entry name" value="RESPONSE_REGULATORY"/>
    <property type="match status" value="1"/>
</dbReference>
<dbReference type="CDD" id="cd20356">
    <property type="entry name" value="Rcat_RBR_HHARI-like"/>
    <property type="match status" value="1"/>
</dbReference>
<dbReference type="InterPro" id="IPR017907">
    <property type="entry name" value="Znf_RING_CS"/>
</dbReference>
<feature type="region of interest" description="Disordered" evidence="34">
    <location>
        <begin position="211"/>
        <end position="241"/>
    </location>
</feature>
<evidence type="ECO:0000256" key="26">
    <source>
        <dbReference type="ARBA" id="ARBA00044144"/>
    </source>
</evidence>
<evidence type="ECO:0000256" key="33">
    <source>
        <dbReference type="PROSITE-ProRule" id="PRU00175"/>
    </source>
</evidence>
<dbReference type="InterPro" id="IPR036388">
    <property type="entry name" value="WH-like_DNA-bd_sf"/>
</dbReference>
<dbReference type="GO" id="GO:0003700">
    <property type="term" value="F:DNA-binding transcription factor activity"/>
    <property type="evidence" value="ECO:0007669"/>
    <property type="project" value="InterPro"/>
</dbReference>
<dbReference type="CDD" id="cd16625">
    <property type="entry name" value="RING-HC_RBR_HEL2-like"/>
    <property type="match status" value="1"/>
</dbReference>
<dbReference type="FunFam" id="3.30.40.10:FF:000019">
    <property type="entry name" value="RBR-type E3 ubiquitin transferase"/>
    <property type="match status" value="1"/>
</dbReference>
<keyword evidence="23" id="KW-0539">Nucleus</keyword>
<feature type="modified residue" description="4-aspartylphosphate" evidence="32">
    <location>
        <position position="420"/>
    </location>
</feature>
<keyword evidence="8" id="KW-0963">Cytoplasm</keyword>
<evidence type="ECO:0000256" key="21">
    <source>
        <dbReference type="ARBA" id="ARBA00023125"/>
    </source>
</evidence>
<dbReference type="SUPFAM" id="SSF53448">
    <property type="entry name" value="Nucleotide-diphospho-sugar transferases"/>
    <property type="match status" value="1"/>
</dbReference>
<dbReference type="STRING" id="105351.A0A401KV05"/>
<dbReference type="SUPFAM" id="SSF51161">
    <property type="entry name" value="Trimeric LpxA-like enzymes"/>
    <property type="match status" value="1"/>
</dbReference>
<evidence type="ECO:0000313" key="39">
    <source>
        <dbReference type="EMBL" id="GCB23112.1"/>
    </source>
</evidence>
<accession>A0A401KV05</accession>
<protein>
    <recommendedName>
        <fullName evidence="7">Mannose-1-phosphate guanyltransferase</fullName>
        <ecNumber evidence="6">2.3.2.31</ecNumber>
    </recommendedName>
    <alternativeName>
        <fullName evidence="25">GDP-mannose pyrophosphorylase</fullName>
    </alternativeName>
    <alternativeName>
        <fullName evidence="24">GTP-mannose-1-phosphate guanylyltransferase</fullName>
    </alternativeName>
    <alternativeName>
        <fullName evidence="31">Transcription factor SKN7</fullName>
    </alternativeName>
    <alternativeName>
        <fullName evidence="26">Translation initiation factor eIF2B subunit epsilon</fullName>
    </alternativeName>
    <alternativeName>
        <fullName evidence="27">eIF2B GDP-GTP exchange factor subunit epsilon</fullName>
    </alternativeName>
</protein>
<feature type="region of interest" description="Disordered" evidence="34">
    <location>
        <begin position="110"/>
        <end position="136"/>
    </location>
</feature>
<dbReference type="Pfam" id="PF02020">
    <property type="entry name" value="W2"/>
    <property type="match status" value="1"/>
</dbReference>
<dbReference type="PROSITE" id="PS00518">
    <property type="entry name" value="ZF_RING_1"/>
    <property type="match status" value="2"/>
</dbReference>
<dbReference type="InterPro" id="IPR018957">
    <property type="entry name" value="Znf_C3HC4_RING-type"/>
</dbReference>
<dbReference type="FunFam" id="3.40.50.2300:FF:000212">
    <property type="entry name" value="Stress response regulator/HFS transcription factor"/>
    <property type="match status" value="1"/>
</dbReference>
<evidence type="ECO:0000256" key="16">
    <source>
        <dbReference type="ARBA" id="ARBA00022833"/>
    </source>
</evidence>
<dbReference type="InterPro" id="IPR016024">
    <property type="entry name" value="ARM-type_fold"/>
</dbReference>
<dbReference type="PRINTS" id="PR00056">
    <property type="entry name" value="HSFDOMAIN"/>
</dbReference>
<keyword evidence="16" id="KW-0862">Zinc</keyword>
<evidence type="ECO:0000259" key="36">
    <source>
        <dbReference type="PROSITE" id="PS50110"/>
    </source>
</evidence>
<dbReference type="InterPro" id="IPR001841">
    <property type="entry name" value="Znf_RING"/>
</dbReference>
<dbReference type="SMART" id="SM00515">
    <property type="entry name" value="eIF5C"/>
    <property type="match status" value="1"/>
</dbReference>
<dbReference type="SUPFAM" id="SSF46785">
    <property type="entry name" value="Winged helix' DNA-binding domain"/>
    <property type="match status" value="1"/>
</dbReference>
<dbReference type="InterPro" id="IPR048962">
    <property type="entry name" value="ARIH1-like_UBL"/>
</dbReference>
<feature type="compositionally biased region" description="Acidic residues" evidence="34">
    <location>
        <begin position="1318"/>
        <end position="1337"/>
    </location>
</feature>
<dbReference type="InterPro" id="IPR013083">
    <property type="entry name" value="Znf_RING/FYVE/PHD"/>
</dbReference>
<evidence type="ECO:0000256" key="25">
    <source>
        <dbReference type="ARBA" id="ARBA00031190"/>
    </source>
</evidence>
<evidence type="ECO:0000256" key="24">
    <source>
        <dbReference type="ARBA" id="ARBA00030179"/>
    </source>
</evidence>
<dbReference type="InterPro" id="IPR011004">
    <property type="entry name" value="Trimer_LpxA-like_sf"/>
</dbReference>
<dbReference type="InterPro" id="IPR005835">
    <property type="entry name" value="NTP_transferase_dom"/>
</dbReference>
<dbReference type="CDD" id="cd05787">
    <property type="entry name" value="LbH_eIF2B_epsilon"/>
    <property type="match status" value="1"/>
</dbReference>
<evidence type="ECO:0000256" key="31">
    <source>
        <dbReference type="ARBA" id="ARBA00070291"/>
    </source>
</evidence>
<feature type="compositionally biased region" description="Polar residues" evidence="34">
    <location>
        <begin position="608"/>
        <end position="617"/>
    </location>
</feature>
<dbReference type="Pfam" id="PF00483">
    <property type="entry name" value="NTP_transferase"/>
    <property type="match status" value="1"/>
</dbReference>
<dbReference type="Pfam" id="PF00072">
    <property type="entry name" value="Response_reg"/>
    <property type="match status" value="1"/>
</dbReference>
<feature type="region of interest" description="Disordered" evidence="34">
    <location>
        <begin position="595"/>
        <end position="617"/>
    </location>
</feature>
<evidence type="ECO:0000256" key="32">
    <source>
        <dbReference type="PROSITE-ProRule" id="PRU00169"/>
    </source>
</evidence>
<evidence type="ECO:0000256" key="29">
    <source>
        <dbReference type="ARBA" id="ARBA00057149"/>
    </source>
</evidence>
<feature type="domain" description="RING-type" evidence="35">
    <location>
        <begin position="1563"/>
        <end position="1612"/>
    </location>
</feature>
<comment type="similarity">
    <text evidence="30">Belongs to the SKN7 family.</text>
</comment>
<keyword evidence="13" id="KW-0677">Repeat</keyword>
<evidence type="ECO:0000259" key="35">
    <source>
        <dbReference type="PROSITE" id="PS50089"/>
    </source>
</evidence>
<evidence type="ECO:0000256" key="14">
    <source>
        <dbReference type="ARBA" id="ARBA00022771"/>
    </source>
</evidence>
<dbReference type="FunFam" id="3.90.550.10:FF:000066">
    <property type="entry name" value="Translation initiation factor eIF-2B subunit epsilon"/>
    <property type="match status" value="1"/>
</dbReference>
<comment type="catalytic activity">
    <reaction evidence="1">
        <text>[E2 ubiquitin-conjugating enzyme]-S-ubiquitinyl-L-cysteine + [acceptor protein]-L-lysine = [E2 ubiquitin-conjugating enzyme]-L-cysteine + [acceptor protein]-N(6)-ubiquitinyl-L-lysine.</text>
        <dbReference type="EC" id="2.3.2.31"/>
    </reaction>
</comment>
<evidence type="ECO:0000256" key="15">
    <source>
        <dbReference type="ARBA" id="ARBA00022786"/>
    </source>
</evidence>
<evidence type="ECO:0000256" key="2">
    <source>
        <dbReference type="ARBA" id="ARBA00004123"/>
    </source>
</evidence>
<evidence type="ECO:0000256" key="7">
    <source>
        <dbReference type="ARBA" id="ARBA00018601"/>
    </source>
</evidence>
<keyword evidence="17" id="KW-0648">Protein biosynthesis</keyword>
<evidence type="ECO:0000256" key="5">
    <source>
        <dbReference type="ARBA" id="ARBA00011233"/>
    </source>
</evidence>
<keyword evidence="12" id="KW-0479">Metal-binding</keyword>
<dbReference type="CDD" id="cd17546">
    <property type="entry name" value="REC_hyHK_CKI1_RcsC-like"/>
    <property type="match status" value="1"/>
</dbReference>
<dbReference type="GO" id="GO:0005085">
    <property type="term" value="F:guanyl-nucleotide exchange factor activity"/>
    <property type="evidence" value="ECO:0007669"/>
    <property type="project" value="InterPro"/>
</dbReference>
<keyword evidence="9" id="KW-0396">Initiation factor</keyword>
<dbReference type="InterPro" id="IPR045840">
    <property type="entry name" value="Ariadne"/>
</dbReference>
<evidence type="ECO:0000256" key="1">
    <source>
        <dbReference type="ARBA" id="ARBA00001798"/>
    </source>
</evidence>
<dbReference type="InterPro" id="IPR029044">
    <property type="entry name" value="Nucleotide-diphossugar_trans"/>
</dbReference>
<dbReference type="FunFam" id="2.160.10.10:FF:000053">
    <property type="entry name" value="Probable translation initiation factor eIF-2B subunit epsilon"/>
    <property type="match status" value="1"/>
</dbReference>
<proteinExistence type="inferred from homology"/>
<dbReference type="GO" id="GO:0005851">
    <property type="term" value="C:eukaryotic translation initiation factor 2B complex"/>
    <property type="evidence" value="ECO:0007669"/>
    <property type="project" value="UniProtKB-ARBA"/>
</dbReference>
<comment type="caution">
    <text evidence="39">The sequence shown here is derived from an EMBL/GenBank/DDBJ whole genome shotgun (WGS) entry which is preliminary data.</text>
</comment>
<dbReference type="CDD" id="cd20346">
    <property type="entry name" value="BRcat_RBR_ANKIB1"/>
    <property type="match status" value="1"/>
</dbReference>
<dbReference type="PANTHER" id="PTHR45887:SF1">
    <property type="entry name" value="TRANSLATION INITIATION FACTOR EIF-2B SUBUNIT EPSILON"/>
    <property type="match status" value="1"/>
</dbReference>
<dbReference type="Gene3D" id="3.90.550.10">
    <property type="entry name" value="Spore Coat Polysaccharide Biosynthesis Protein SpsA, Chain A"/>
    <property type="match status" value="1"/>
</dbReference>
<dbReference type="PROSITE" id="PS51873">
    <property type="entry name" value="TRIAD"/>
    <property type="match status" value="1"/>
</dbReference>
<keyword evidence="40" id="KW-1185">Reference proteome</keyword>
<comment type="subcellular location">
    <subcellularLocation>
        <location evidence="3">Cytoplasm</location>
        <location evidence="3">Cytosol</location>
    </subcellularLocation>
    <subcellularLocation>
        <location evidence="2">Nucleus</location>
    </subcellularLocation>
</comment>
<dbReference type="InterPro" id="IPR003307">
    <property type="entry name" value="W2_domain"/>
</dbReference>
<feature type="compositionally biased region" description="Polar residues" evidence="34">
    <location>
        <begin position="529"/>
        <end position="542"/>
    </location>
</feature>
<dbReference type="SUPFAM" id="SSF57850">
    <property type="entry name" value="RING/U-box"/>
    <property type="match status" value="3"/>
</dbReference>
<dbReference type="Proteomes" id="UP000286921">
    <property type="component" value="Unassembled WGS sequence"/>
</dbReference>
<keyword evidence="11" id="KW-0808">Transferase</keyword>
<dbReference type="Pfam" id="PF21235">
    <property type="entry name" value="UBA_ARI1"/>
    <property type="match status" value="1"/>
</dbReference>
<dbReference type="InterPro" id="IPR002867">
    <property type="entry name" value="IBR_dom"/>
</dbReference>
<dbReference type="SMART" id="SM00415">
    <property type="entry name" value="HSF"/>
    <property type="match status" value="1"/>
</dbReference>
<dbReference type="EC" id="2.3.2.31" evidence="6"/>
<evidence type="ECO:0000256" key="9">
    <source>
        <dbReference type="ARBA" id="ARBA00022540"/>
    </source>
</evidence>
<feature type="region of interest" description="Disordered" evidence="34">
    <location>
        <begin position="520"/>
        <end position="542"/>
    </location>
</feature>
<dbReference type="PANTHER" id="PTHR45887">
    <property type="entry name" value="TRANSLATION INITIATION FACTOR EIF-2B SUBUNIT EPSILON"/>
    <property type="match status" value="1"/>
</dbReference>
<dbReference type="InterPro" id="IPR036390">
    <property type="entry name" value="WH_DNA-bd_sf"/>
</dbReference>
<dbReference type="SMART" id="SM00647">
    <property type="entry name" value="IBR"/>
    <property type="match status" value="2"/>
</dbReference>
<evidence type="ECO:0000256" key="20">
    <source>
        <dbReference type="ARBA" id="ARBA00023054"/>
    </source>
</evidence>